<name>R0IA28_9BRAS</name>
<keyword evidence="4" id="KW-0964">Secreted</keyword>
<sequence length="106" mass="12509">LFKKNHVVIYNELGPGLVLNIACRRDSIVQPPTWFHSLNFKDPFYFIQFEDHAQPKDTKSDCMLKVYRQCVSPKCGQLRSWIANTDGIWFTRRYHSPPGHDLNWKT</sequence>
<keyword evidence="7" id="KW-1185">Reference proteome</keyword>
<dbReference type="EMBL" id="KB870805">
    <property type="protein sequence ID" value="EOA39289.1"/>
    <property type="molecule type" value="Genomic_DNA"/>
</dbReference>
<dbReference type="Proteomes" id="UP000029121">
    <property type="component" value="Unassembled WGS sequence"/>
</dbReference>
<protein>
    <submittedName>
        <fullName evidence="6">Uncharacterized protein</fullName>
    </submittedName>
</protein>
<comment type="subcellular location">
    <subcellularLocation>
        <location evidence="1">Secreted</location>
    </subcellularLocation>
</comment>
<organism evidence="6 7">
    <name type="scientific">Capsella rubella</name>
    <dbReference type="NCBI Taxonomy" id="81985"/>
    <lineage>
        <taxon>Eukaryota</taxon>
        <taxon>Viridiplantae</taxon>
        <taxon>Streptophyta</taxon>
        <taxon>Embryophyta</taxon>
        <taxon>Tracheophyta</taxon>
        <taxon>Spermatophyta</taxon>
        <taxon>Magnoliopsida</taxon>
        <taxon>eudicotyledons</taxon>
        <taxon>Gunneridae</taxon>
        <taxon>Pentapetalae</taxon>
        <taxon>rosids</taxon>
        <taxon>malvids</taxon>
        <taxon>Brassicales</taxon>
        <taxon>Brassicaceae</taxon>
        <taxon>Camelineae</taxon>
        <taxon>Capsella</taxon>
    </lineage>
</organism>
<proteinExistence type="inferred from homology"/>
<dbReference type="GO" id="GO:0005576">
    <property type="term" value="C:extracellular region"/>
    <property type="evidence" value="ECO:0007669"/>
    <property type="project" value="UniProtKB-SubCell"/>
</dbReference>
<dbReference type="GO" id="GO:0060320">
    <property type="term" value="P:rejection of self pollen"/>
    <property type="evidence" value="ECO:0007669"/>
    <property type="project" value="UniProtKB-KW"/>
</dbReference>
<comment type="similarity">
    <text evidence="2">Belongs to the plant self-incompatibility (S1) protein family.</text>
</comment>
<feature type="non-terminal residue" evidence="6">
    <location>
        <position position="1"/>
    </location>
</feature>
<evidence type="ECO:0000313" key="6">
    <source>
        <dbReference type="EMBL" id="EOA39289.1"/>
    </source>
</evidence>
<dbReference type="Pfam" id="PF05938">
    <property type="entry name" value="Self-incomp_S1"/>
    <property type="match status" value="1"/>
</dbReference>
<evidence type="ECO:0000256" key="2">
    <source>
        <dbReference type="ARBA" id="ARBA00005581"/>
    </source>
</evidence>
<evidence type="ECO:0000256" key="4">
    <source>
        <dbReference type="ARBA" id="ARBA00022525"/>
    </source>
</evidence>
<keyword evidence="3" id="KW-0713">Self-incompatibility</keyword>
<keyword evidence="5" id="KW-0732">Signal</keyword>
<reference evidence="7" key="1">
    <citation type="journal article" date="2013" name="Nat. Genet.">
        <title>The Capsella rubella genome and the genomic consequences of rapid mating system evolution.</title>
        <authorList>
            <person name="Slotte T."/>
            <person name="Hazzouri K.M."/>
            <person name="Agren J.A."/>
            <person name="Koenig D."/>
            <person name="Maumus F."/>
            <person name="Guo Y.L."/>
            <person name="Steige K."/>
            <person name="Platts A.E."/>
            <person name="Escobar J.S."/>
            <person name="Newman L.K."/>
            <person name="Wang W."/>
            <person name="Mandakova T."/>
            <person name="Vello E."/>
            <person name="Smith L.M."/>
            <person name="Henz S.R."/>
            <person name="Steffen J."/>
            <person name="Takuno S."/>
            <person name="Brandvain Y."/>
            <person name="Coop G."/>
            <person name="Andolfatto P."/>
            <person name="Hu T.T."/>
            <person name="Blanchette M."/>
            <person name="Clark R.M."/>
            <person name="Quesneville H."/>
            <person name="Nordborg M."/>
            <person name="Gaut B.S."/>
            <person name="Lysak M.A."/>
            <person name="Jenkins J."/>
            <person name="Grimwood J."/>
            <person name="Chapman J."/>
            <person name="Prochnik S."/>
            <person name="Shu S."/>
            <person name="Rokhsar D."/>
            <person name="Schmutz J."/>
            <person name="Weigel D."/>
            <person name="Wright S.I."/>
        </authorList>
    </citation>
    <scope>NUCLEOTIDE SEQUENCE [LARGE SCALE GENOMIC DNA]</scope>
    <source>
        <strain evidence="7">cv. Monte Gargano</strain>
    </source>
</reference>
<evidence type="ECO:0000313" key="7">
    <source>
        <dbReference type="Proteomes" id="UP000029121"/>
    </source>
</evidence>
<evidence type="ECO:0000256" key="3">
    <source>
        <dbReference type="ARBA" id="ARBA00022471"/>
    </source>
</evidence>
<evidence type="ECO:0000256" key="5">
    <source>
        <dbReference type="ARBA" id="ARBA00022729"/>
    </source>
</evidence>
<accession>R0IA28</accession>
<gene>
    <name evidence="6" type="ORF">CARUB_v10012298mg</name>
</gene>
<dbReference type="InterPro" id="IPR010264">
    <property type="entry name" value="Self-incomp_S1"/>
</dbReference>
<dbReference type="AlphaFoldDB" id="R0IA28"/>
<evidence type="ECO:0000256" key="1">
    <source>
        <dbReference type="ARBA" id="ARBA00004613"/>
    </source>
</evidence>